<dbReference type="InterPro" id="IPR013783">
    <property type="entry name" value="Ig-like_fold"/>
</dbReference>
<feature type="domain" description="Ig-like" evidence="16">
    <location>
        <begin position="264"/>
        <end position="359"/>
    </location>
</feature>
<comment type="similarity">
    <text evidence="2">Belongs to the immunoglobulin superfamily. AMIGO family.</text>
</comment>
<dbReference type="InterPro" id="IPR032675">
    <property type="entry name" value="LRR_dom_sf"/>
</dbReference>
<keyword evidence="5 15" id="KW-0732">Signal</keyword>
<keyword evidence="12" id="KW-0393">Immunoglobulin domain</keyword>
<reference evidence="17" key="1">
    <citation type="submission" date="2025-08" db="UniProtKB">
        <authorList>
            <consortium name="Ensembl"/>
        </authorList>
    </citation>
    <scope>IDENTIFICATION</scope>
</reference>
<keyword evidence="6" id="KW-0677">Repeat</keyword>
<dbReference type="InterPro" id="IPR031283">
    <property type="entry name" value="AMIGO"/>
</dbReference>
<evidence type="ECO:0000256" key="9">
    <source>
        <dbReference type="ARBA" id="ARBA00023136"/>
    </source>
</evidence>
<dbReference type="InterPro" id="IPR003591">
    <property type="entry name" value="Leu-rich_rpt_typical-subtyp"/>
</dbReference>
<keyword evidence="4 14" id="KW-0812">Transmembrane</keyword>
<feature type="region of interest" description="Disordered" evidence="13">
    <location>
        <begin position="421"/>
        <end position="479"/>
    </location>
</feature>
<feature type="chain" id="PRO_5017415719" evidence="15">
    <location>
        <begin position="20"/>
        <end position="479"/>
    </location>
</feature>
<dbReference type="PANTHER" id="PTHR24368">
    <property type="entry name" value="AMPHOTERIN-INDUCED PROTEIN"/>
    <property type="match status" value="1"/>
</dbReference>
<evidence type="ECO:0000256" key="1">
    <source>
        <dbReference type="ARBA" id="ARBA00004479"/>
    </source>
</evidence>
<keyword evidence="3" id="KW-0433">Leucine-rich repeat</keyword>
<evidence type="ECO:0000256" key="6">
    <source>
        <dbReference type="ARBA" id="ARBA00022737"/>
    </source>
</evidence>
<dbReference type="PANTHER" id="PTHR24368:SF62">
    <property type="entry name" value="AMPHOTERIN-INDUCED PROTEIN 3"/>
    <property type="match status" value="1"/>
</dbReference>
<evidence type="ECO:0000256" key="5">
    <source>
        <dbReference type="ARBA" id="ARBA00022729"/>
    </source>
</evidence>
<dbReference type="PROSITE" id="PS50835">
    <property type="entry name" value="IG_LIKE"/>
    <property type="match status" value="1"/>
</dbReference>
<evidence type="ECO:0000256" key="2">
    <source>
        <dbReference type="ARBA" id="ARBA00005670"/>
    </source>
</evidence>
<dbReference type="Gene3D" id="2.60.40.10">
    <property type="entry name" value="Immunoglobulins"/>
    <property type="match status" value="1"/>
</dbReference>
<evidence type="ECO:0000256" key="4">
    <source>
        <dbReference type="ARBA" id="ARBA00022692"/>
    </source>
</evidence>
<dbReference type="Pfam" id="PF13855">
    <property type="entry name" value="LRR_8"/>
    <property type="match status" value="2"/>
</dbReference>
<dbReference type="InterPro" id="IPR036179">
    <property type="entry name" value="Ig-like_dom_sf"/>
</dbReference>
<dbReference type="SMART" id="SM00409">
    <property type="entry name" value="IG"/>
    <property type="match status" value="1"/>
</dbReference>
<evidence type="ECO:0000256" key="15">
    <source>
        <dbReference type="SAM" id="SignalP"/>
    </source>
</evidence>
<evidence type="ECO:0000256" key="10">
    <source>
        <dbReference type="ARBA" id="ARBA00023157"/>
    </source>
</evidence>
<name>A0A3B3RP76_9TELE</name>
<evidence type="ECO:0000256" key="14">
    <source>
        <dbReference type="SAM" id="Phobius"/>
    </source>
</evidence>
<dbReference type="SMART" id="SM00369">
    <property type="entry name" value="LRR_TYP"/>
    <property type="match status" value="6"/>
</dbReference>
<evidence type="ECO:0000313" key="18">
    <source>
        <dbReference type="Proteomes" id="UP000261540"/>
    </source>
</evidence>
<dbReference type="GO" id="GO:0007155">
    <property type="term" value="P:cell adhesion"/>
    <property type="evidence" value="ECO:0007669"/>
    <property type="project" value="UniProtKB-KW"/>
</dbReference>
<dbReference type="Ensembl" id="ENSPKIT00000000910.1">
    <property type="protein sequence ID" value="ENSPKIP00000020294.1"/>
    <property type="gene ID" value="ENSPKIG00000005130.1"/>
</dbReference>
<dbReference type="Proteomes" id="UP000261540">
    <property type="component" value="Unplaced"/>
</dbReference>
<keyword evidence="18" id="KW-1185">Reference proteome</keyword>
<dbReference type="SUPFAM" id="SSF52058">
    <property type="entry name" value="L domain-like"/>
    <property type="match status" value="1"/>
</dbReference>
<keyword evidence="7" id="KW-0130">Cell adhesion</keyword>
<protein>
    <submittedName>
        <fullName evidence="17">Adhesion molecule with Ig like domain 3</fullName>
    </submittedName>
</protein>
<dbReference type="InterPro" id="IPR003599">
    <property type="entry name" value="Ig_sub"/>
</dbReference>
<evidence type="ECO:0000256" key="12">
    <source>
        <dbReference type="ARBA" id="ARBA00023319"/>
    </source>
</evidence>
<comment type="subcellular location">
    <subcellularLocation>
        <location evidence="1">Membrane</location>
        <topology evidence="1">Single-pass type I membrane protein</topology>
    </subcellularLocation>
</comment>
<reference evidence="17" key="2">
    <citation type="submission" date="2025-09" db="UniProtKB">
        <authorList>
            <consortium name="Ensembl"/>
        </authorList>
    </citation>
    <scope>IDENTIFICATION</scope>
</reference>
<evidence type="ECO:0000256" key="7">
    <source>
        <dbReference type="ARBA" id="ARBA00022889"/>
    </source>
</evidence>
<dbReference type="STRING" id="1676925.ENSPKIP00000020294"/>
<evidence type="ECO:0000256" key="11">
    <source>
        <dbReference type="ARBA" id="ARBA00023180"/>
    </source>
</evidence>
<feature type="signal peptide" evidence="15">
    <location>
        <begin position="1"/>
        <end position="19"/>
    </location>
</feature>
<proteinExistence type="inferred from homology"/>
<evidence type="ECO:0000256" key="3">
    <source>
        <dbReference type="ARBA" id="ARBA00022614"/>
    </source>
</evidence>
<dbReference type="OrthoDB" id="1394818at2759"/>
<evidence type="ECO:0000259" key="16">
    <source>
        <dbReference type="PROSITE" id="PS50835"/>
    </source>
</evidence>
<dbReference type="GO" id="GO:0007420">
    <property type="term" value="P:brain development"/>
    <property type="evidence" value="ECO:0007669"/>
    <property type="project" value="TreeGrafter"/>
</dbReference>
<dbReference type="GeneTree" id="ENSGT00950000183146"/>
<keyword evidence="11" id="KW-0325">Glycoprotein</keyword>
<dbReference type="GO" id="GO:0016020">
    <property type="term" value="C:membrane"/>
    <property type="evidence" value="ECO:0007669"/>
    <property type="project" value="UniProtKB-SubCell"/>
</dbReference>
<evidence type="ECO:0000313" key="17">
    <source>
        <dbReference type="Ensembl" id="ENSPKIP00000020294.1"/>
    </source>
</evidence>
<dbReference type="InterPro" id="IPR001611">
    <property type="entry name" value="Leu-rich_rpt"/>
</dbReference>
<dbReference type="Gene3D" id="3.80.10.10">
    <property type="entry name" value="Ribonuclease Inhibitor"/>
    <property type="match status" value="1"/>
</dbReference>
<accession>A0A3B3RP76</accession>
<evidence type="ECO:0000256" key="13">
    <source>
        <dbReference type="SAM" id="MobiDB-lite"/>
    </source>
</evidence>
<dbReference type="InterPro" id="IPR007110">
    <property type="entry name" value="Ig-like_dom"/>
</dbReference>
<keyword evidence="8 14" id="KW-1133">Transmembrane helix</keyword>
<feature type="transmembrane region" description="Helical" evidence="14">
    <location>
        <begin position="373"/>
        <end position="393"/>
    </location>
</feature>
<dbReference type="SUPFAM" id="SSF48726">
    <property type="entry name" value="Immunoglobulin"/>
    <property type="match status" value="1"/>
</dbReference>
<feature type="compositionally biased region" description="Polar residues" evidence="13">
    <location>
        <begin position="451"/>
        <end position="479"/>
    </location>
</feature>
<sequence length="479" mass="53370">MICTHGMLLSSLLLQLAVGGCPTGCLCASDILNCVSQGLEQLPSQMSGSTATLDLSHNRLVRIEEGSLEGLARLNTLRLAHNRLSGLLPGTFQNSSRGLRHLDLSSNLLRVVEHHYFQNLQALEELLLFNNRIVRVESRALVGLKHLHKVYLSHNRLTDFPFFSIKGHSHPFLHTLDLSSNRLPKLPLEDIMALPISMQSGLFLHNNTLTCDCNMYGLFRRWERRGFGCVTDFQEQHTCLVYGEIRASVRFFRHSRFFENCTLPAQSLPEDLETSLLAFAGDSVLLDCRTSMKGKHMSYLWVSPSQEYIAPPGNNRSLGMFPNGSLWILAAKTEDSGVYLCMVVDRLQMRNETLEVNLTVILRRSQAEPFNTGFTTLLGCAVSLVLVLIYLYLTPCRCWCCMHPLPPARLSPVCKHTAQSAAHNTPPGGVERASRKPASNKHVVFLEPTKEAQNGQHRTSVAPQPNSIASVFSSSVPKP</sequence>
<keyword evidence="10" id="KW-1015">Disulfide bond</keyword>
<keyword evidence="9 14" id="KW-0472">Membrane</keyword>
<evidence type="ECO:0000256" key="8">
    <source>
        <dbReference type="ARBA" id="ARBA00022989"/>
    </source>
</evidence>
<organism evidence="17 18">
    <name type="scientific">Paramormyrops kingsleyae</name>
    <dbReference type="NCBI Taxonomy" id="1676925"/>
    <lineage>
        <taxon>Eukaryota</taxon>
        <taxon>Metazoa</taxon>
        <taxon>Chordata</taxon>
        <taxon>Craniata</taxon>
        <taxon>Vertebrata</taxon>
        <taxon>Euteleostomi</taxon>
        <taxon>Actinopterygii</taxon>
        <taxon>Neopterygii</taxon>
        <taxon>Teleostei</taxon>
        <taxon>Osteoglossocephala</taxon>
        <taxon>Osteoglossomorpha</taxon>
        <taxon>Osteoglossiformes</taxon>
        <taxon>Mormyridae</taxon>
        <taxon>Paramormyrops</taxon>
    </lineage>
</organism>
<dbReference type="AlphaFoldDB" id="A0A3B3RP76"/>